<keyword evidence="6" id="KW-0472">Membrane</keyword>
<dbReference type="OrthoDB" id="3837866at2"/>
<keyword evidence="8" id="KW-1185">Reference proteome</keyword>
<comment type="similarity">
    <text evidence="2">Belongs to the CPA3 antiporters (TC 2.A.63) subunit E family.</text>
</comment>
<keyword evidence="3" id="KW-1003">Cell membrane</keyword>
<dbReference type="EMBL" id="CP015961">
    <property type="protein sequence ID" value="ANI91311.1"/>
    <property type="molecule type" value="Genomic_DNA"/>
</dbReference>
<evidence type="ECO:0000256" key="2">
    <source>
        <dbReference type="ARBA" id="ARBA00006228"/>
    </source>
</evidence>
<dbReference type="InterPro" id="IPR002758">
    <property type="entry name" value="Cation_antiport_E"/>
</dbReference>
<accession>A0A173LIP0</accession>
<organism evidence="7 8">
    <name type="scientific">Dietzia timorensis</name>
    <dbReference type="NCBI Taxonomy" id="499555"/>
    <lineage>
        <taxon>Bacteria</taxon>
        <taxon>Bacillati</taxon>
        <taxon>Actinomycetota</taxon>
        <taxon>Actinomycetes</taxon>
        <taxon>Mycobacteriales</taxon>
        <taxon>Dietziaceae</taxon>
        <taxon>Dietzia</taxon>
    </lineage>
</organism>
<evidence type="ECO:0000313" key="7">
    <source>
        <dbReference type="EMBL" id="ANI91311.1"/>
    </source>
</evidence>
<evidence type="ECO:0000256" key="3">
    <source>
        <dbReference type="ARBA" id="ARBA00022475"/>
    </source>
</evidence>
<reference evidence="7 8" key="1">
    <citation type="submission" date="2016-06" db="EMBL/GenBank/DDBJ databases">
        <title>Complete genome sequence of a saline-alkali tolerant type strain Dietzia timorensis ID05-A0528T.</title>
        <authorList>
            <person name="Wu X."/>
        </authorList>
    </citation>
    <scope>NUCLEOTIDE SEQUENCE [LARGE SCALE GENOMIC DNA]</scope>
    <source>
        <strain evidence="7 8">ID05-A0528</strain>
    </source>
</reference>
<dbReference type="STRING" id="499555.BJL86_0506"/>
<evidence type="ECO:0000313" key="8">
    <source>
        <dbReference type="Proteomes" id="UP000186104"/>
    </source>
</evidence>
<evidence type="ECO:0000256" key="5">
    <source>
        <dbReference type="ARBA" id="ARBA00022989"/>
    </source>
</evidence>
<dbReference type="PANTHER" id="PTHR34584:SF1">
    <property type="entry name" value="NA(+)_H(+) ANTIPORTER SUBUNIT E1"/>
    <property type="match status" value="1"/>
</dbReference>
<evidence type="ECO:0000256" key="4">
    <source>
        <dbReference type="ARBA" id="ARBA00022692"/>
    </source>
</evidence>
<name>A0A173LIP0_9ACTN</name>
<dbReference type="GO" id="GO:0005886">
    <property type="term" value="C:plasma membrane"/>
    <property type="evidence" value="ECO:0007669"/>
    <property type="project" value="UniProtKB-SubCell"/>
</dbReference>
<gene>
    <name evidence="7" type="ORF">BJL86_0506</name>
</gene>
<proteinExistence type="inferred from homology"/>
<sequence>MIGRIARVPAVSLWLLLQILKSTRDVARASLTPGRVGPPVIVRYPLMGTTDLQATMLSWAITVTPSTLVIGIGDREIYVHCVLGGDHDELIAGFKDMERRLLSVLSSKDSPERSRSREEGSEQ</sequence>
<dbReference type="Pfam" id="PF01899">
    <property type="entry name" value="MNHE"/>
    <property type="match status" value="1"/>
</dbReference>
<dbReference type="GO" id="GO:0008324">
    <property type="term" value="F:monoatomic cation transmembrane transporter activity"/>
    <property type="evidence" value="ECO:0007669"/>
    <property type="project" value="InterPro"/>
</dbReference>
<evidence type="ECO:0000256" key="6">
    <source>
        <dbReference type="ARBA" id="ARBA00023136"/>
    </source>
</evidence>
<evidence type="ECO:0000256" key="1">
    <source>
        <dbReference type="ARBA" id="ARBA00004651"/>
    </source>
</evidence>
<dbReference type="KEGG" id="dtm:BJL86_0506"/>
<protein>
    <recommendedName>
        <fullName evidence="9">Na(+)/H(+) antiporter subunit E</fullName>
    </recommendedName>
</protein>
<keyword evidence="5" id="KW-1133">Transmembrane helix</keyword>
<keyword evidence="4" id="KW-0812">Transmembrane</keyword>
<comment type="subcellular location">
    <subcellularLocation>
        <location evidence="1">Cell membrane</location>
        <topology evidence="1">Multi-pass membrane protein</topology>
    </subcellularLocation>
</comment>
<dbReference type="AlphaFoldDB" id="A0A173LIP0"/>
<dbReference type="PANTHER" id="PTHR34584">
    <property type="entry name" value="NA(+)/H(+) ANTIPORTER SUBUNIT E1"/>
    <property type="match status" value="1"/>
</dbReference>
<evidence type="ECO:0008006" key="9">
    <source>
        <dbReference type="Google" id="ProtNLM"/>
    </source>
</evidence>
<dbReference type="Proteomes" id="UP000186104">
    <property type="component" value="Chromosome"/>
</dbReference>